<evidence type="ECO:0000313" key="2">
    <source>
        <dbReference type="Proteomes" id="UP000593578"/>
    </source>
</evidence>
<dbReference type="Proteomes" id="UP000593578">
    <property type="component" value="Unassembled WGS sequence"/>
</dbReference>
<proteinExistence type="predicted"/>
<comment type="caution">
    <text evidence="1">The sequence shown here is derived from an EMBL/GenBank/DDBJ whole genome shotgun (WGS) entry which is preliminary data.</text>
</comment>
<reference evidence="1 2" key="1">
    <citation type="journal article" date="2019" name="Genome Biol. Evol.">
        <title>Insights into the evolution of the New World diploid cottons (Gossypium, subgenus Houzingenia) based on genome sequencing.</title>
        <authorList>
            <person name="Grover C.E."/>
            <person name="Arick M.A. 2nd"/>
            <person name="Thrash A."/>
            <person name="Conover J.L."/>
            <person name="Sanders W.S."/>
            <person name="Peterson D.G."/>
            <person name="Frelichowski J.E."/>
            <person name="Scheffler J.A."/>
            <person name="Scheffler B.E."/>
            <person name="Wendel J.F."/>
        </authorList>
    </citation>
    <scope>NUCLEOTIDE SEQUENCE [LARGE SCALE GENOMIC DNA]</scope>
    <source>
        <strain evidence="1">8</strain>
        <tissue evidence="1">Leaf</tissue>
    </source>
</reference>
<evidence type="ECO:0000313" key="1">
    <source>
        <dbReference type="EMBL" id="MBA0584529.1"/>
    </source>
</evidence>
<dbReference type="AlphaFoldDB" id="A0A7J8P5J9"/>
<dbReference type="EMBL" id="JABEZZ010000004">
    <property type="protein sequence ID" value="MBA0584529.1"/>
    <property type="molecule type" value="Genomic_DNA"/>
</dbReference>
<organism evidence="1 2">
    <name type="scientific">Gossypium raimondii</name>
    <name type="common">Peruvian cotton</name>
    <name type="synonym">Gossypium klotzschianum subsp. raimondii</name>
    <dbReference type="NCBI Taxonomy" id="29730"/>
    <lineage>
        <taxon>Eukaryota</taxon>
        <taxon>Viridiplantae</taxon>
        <taxon>Streptophyta</taxon>
        <taxon>Embryophyta</taxon>
        <taxon>Tracheophyta</taxon>
        <taxon>Spermatophyta</taxon>
        <taxon>Magnoliopsida</taxon>
        <taxon>eudicotyledons</taxon>
        <taxon>Gunneridae</taxon>
        <taxon>Pentapetalae</taxon>
        <taxon>rosids</taxon>
        <taxon>malvids</taxon>
        <taxon>Malvales</taxon>
        <taxon>Malvaceae</taxon>
        <taxon>Malvoideae</taxon>
        <taxon>Gossypium</taxon>
    </lineage>
</organism>
<gene>
    <name evidence="1" type="ORF">Gorai_015336</name>
</gene>
<sequence>MKPLQNGWIQNRLHLVEMLWLKLCTQDCLTGLWIKSIVQLVKILTRSS</sequence>
<protein>
    <submittedName>
        <fullName evidence="1">Uncharacterized protein</fullName>
    </submittedName>
</protein>
<name>A0A7J8P5J9_GOSRA</name>
<accession>A0A7J8P5J9</accession>